<dbReference type="InterPro" id="IPR033463">
    <property type="entry name" value="sCache_3"/>
</dbReference>
<sequence>MLTSFLSYYPYAYSFPELWVRYLFAAVVYLLLGIASWLLFHKFIFKQDWKAFGAALVASAAMIIWPLAILPYLRFVSLVYYLAVTMVGSGVLLTLNLALWKKAGRIHFKGKGLAWRALAAVATVTLIGVSAYTLLEYSADAASYQKTISHLEEAERQLTSPQTEAAEKVEELANGASFVNLFKQKDFSKLTELTKEALAGSELVDAIAVTDKDGIVVVAPHSSLLIGQDLTTLGPGHVKVLQGEAAKTFELGITSPIVVGAGTPIKENGAVIGAVFAAKLVNQNFLLEIAGKFGEAELGLYCNCNKLYLATFQNQDSAKAMQNFAELAFTDENLIERDVFRQNVSTDGKKYTASGKFLKNSFGDVLRLLVVFEPYPDKELSDLLAASGILVFLTSLGVFISPLIAHRFIR</sequence>
<evidence type="ECO:0000313" key="8">
    <source>
        <dbReference type="EMBL" id="OGC54707.1"/>
    </source>
</evidence>
<dbReference type="Pfam" id="PF17203">
    <property type="entry name" value="sCache_3_2"/>
    <property type="match status" value="1"/>
</dbReference>
<dbReference type="SUPFAM" id="SSF103190">
    <property type="entry name" value="Sensory domain-like"/>
    <property type="match status" value="1"/>
</dbReference>
<proteinExistence type="predicted"/>
<feature type="transmembrane region" description="Helical" evidence="6">
    <location>
        <begin position="79"/>
        <end position="100"/>
    </location>
</feature>
<dbReference type="Gene3D" id="3.30.450.20">
    <property type="entry name" value="PAS domain"/>
    <property type="match status" value="1"/>
</dbReference>
<evidence type="ECO:0000256" key="1">
    <source>
        <dbReference type="ARBA" id="ARBA00004651"/>
    </source>
</evidence>
<reference evidence="8 9" key="1">
    <citation type="journal article" date="2016" name="Nat. Commun.">
        <title>Thousands of microbial genomes shed light on interconnected biogeochemical processes in an aquifer system.</title>
        <authorList>
            <person name="Anantharaman K."/>
            <person name="Brown C.T."/>
            <person name="Hug L.A."/>
            <person name="Sharon I."/>
            <person name="Castelle C.J."/>
            <person name="Probst A.J."/>
            <person name="Thomas B.C."/>
            <person name="Singh A."/>
            <person name="Wilkins M.J."/>
            <person name="Karaoz U."/>
            <person name="Brodie E.L."/>
            <person name="Williams K.H."/>
            <person name="Hubbard S.S."/>
            <person name="Banfield J.F."/>
        </authorList>
    </citation>
    <scope>NUCLEOTIDE SEQUENCE [LARGE SCALE GENOMIC DNA]</scope>
</reference>
<evidence type="ECO:0000256" key="6">
    <source>
        <dbReference type="SAM" id="Phobius"/>
    </source>
</evidence>
<evidence type="ECO:0000256" key="4">
    <source>
        <dbReference type="ARBA" id="ARBA00022989"/>
    </source>
</evidence>
<protein>
    <recommendedName>
        <fullName evidence="7">Single cache domain-containing protein</fullName>
    </recommendedName>
</protein>
<feature type="transmembrane region" description="Helical" evidence="6">
    <location>
        <begin position="52"/>
        <end position="73"/>
    </location>
</feature>
<evidence type="ECO:0000256" key="3">
    <source>
        <dbReference type="ARBA" id="ARBA00022692"/>
    </source>
</evidence>
<evidence type="ECO:0000256" key="2">
    <source>
        <dbReference type="ARBA" id="ARBA00022475"/>
    </source>
</evidence>
<evidence type="ECO:0000259" key="7">
    <source>
        <dbReference type="Pfam" id="PF17203"/>
    </source>
</evidence>
<comment type="subcellular location">
    <subcellularLocation>
        <location evidence="1">Cell membrane</location>
        <topology evidence="1">Multi-pass membrane protein</topology>
    </subcellularLocation>
</comment>
<keyword evidence="2" id="KW-1003">Cell membrane</keyword>
<dbReference type="EMBL" id="MEVC01000019">
    <property type="protein sequence ID" value="OGC54707.1"/>
    <property type="molecule type" value="Genomic_DNA"/>
</dbReference>
<keyword evidence="4 6" id="KW-1133">Transmembrane helix</keyword>
<feature type="transmembrane region" description="Helical" evidence="6">
    <location>
        <begin position="112"/>
        <end position="135"/>
    </location>
</feature>
<dbReference type="AlphaFoldDB" id="A0A1F4VC55"/>
<evidence type="ECO:0000256" key="5">
    <source>
        <dbReference type="ARBA" id="ARBA00023136"/>
    </source>
</evidence>
<dbReference type="Proteomes" id="UP000179005">
    <property type="component" value="Unassembled WGS sequence"/>
</dbReference>
<accession>A0A1F4VC55</accession>
<evidence type="ECO:0000313" key="9">
    <source>
        <dbReference type="Proteomes" id="UP000179005"/>
    </source>
</evidence>
<dbReference type="STRING" id="1802619.A2797_02380"/>
<keyword evidence="5 6" id="KW-0472">Membrane</keyword>
<feature type="transmembrane region" description="Helical" evidence="6">
    <location>
        <begin position="20"/>
        <end position="40"/>
    </location>
</feature>
<keyword evidence="3 6" id="KW-0812">Transmembrane</keyword>
<dbReference type="InterPro" id="IPR029151">
    <property type="entry name" value="Sensor-like_sf"/>
</dbReference>
<feature type="domain" description="Single cache" evidence="7">
    <location>
        <begin position="163"/>
        <end position="275"/>
    </location>
</feature>
<name>A0A1F4VC55_UNCKA</name>
<organism evidence="8 9">
    <name type="scientific">candidate division WWE3 bacterium RIFCSPHIGHO2_01_FULL_48_15</name>
    <dbReference type="NCBI Taxonomy" id="1802619"/>
    <lineage>
        <taxon>Bacteria</taxon>
        <taxon>Katanobacteria</taxon>
    </lineage>
</organism>
<comment type="caution">
    <text evidence="8">The sequence shown here is derived from an EMBL/GenBank/DDBJ whole genome shotgun (WGS) entry which is preliminary data.</text>
</comment>
<feature type="transmembrane region" description="Helical" evidence="6">
    <location>
        <begin position="383"/>
        <end position="405"/>
    </location>
</feature>
<gene>
    <name evidence="8" type="ORF">A2797_02380</name>
</gene>